<feature type="compositionally biased region" description="Polar residues" evidence="1">
    <location>
        <begin position="243"/>
        <end position="252"/>
    </location>
</feature>
<keyword evidence="4" id="KW-1185">Reference proteome</keyword>
<dbReference type="InterPro" id="IPR013087">
    <property type="entry name" value="Znf_C2H2_type"/>
</dbReference>
<dbReference type="OrthoDB" id="434647at2759"/>
<gene>
    <name evidence="3" type="ORF">Acr_06g0013900</name>
</gene>
<evidence type="ECO:0000313" key="3">
    <source>
        <dbReference type="EMBL" id="GFY89450.1"/>
    </source>
</evidence>
<feature type="domain" description="C2H2-type" evidence="2">
    <location>
        <begin position="183"/>
        <end position="207"/>
    </location>
</feature>
<evidence type="ECO:0000256" key="1">
    <source>
        <dbReference type="SAM" id="MobiDB-lite"/>
    </source>
</evidence>
<accession>A0A7J0ET03</accession>
<comment type="caution">
    <text evidence="3">The sequence shown here is derived from an EMBL/GenBank/DDBJ whole genome shotgun (WGS) entry which is preliminary data.</text>
</comment>
<evidence type="ECO:0000313" key="4">
    <source>
        <dbReference type="Proteomes" id="UP000585474"/>
    </source>
</evidence>
<dbReference type="Gene3D" id="3.30.160.60">
    <property type="entry name" value="Classic Zinc Finger"/>
    <property type="match status" value="1"/>
</dbReference>
<reference evidence="3 4" key="1">
    <citation type="submission" date="2019-07" db="EMBL/GenBank/DDBJ databases">
        <title>De Novo Assembly of kiwifruit Actinidia rufa.</title>
        <authorList>
            <person name="Sugita-Konishi S."/>
            <person name="Sato K."/>
            <person name="Mori E."/>
            <person name="Abe Y."/>
            <person name="Kisaki G."/>
            <person name="Hamano K."/>
            <person name="Suezawa K."/>
            <person name="Otani M."/>
            <person name="Fukuda T."/>
            <person name="Manabe T."/>
            <person name="Gomi K."/>
            <person name="Tabuchi M."/>
            <person name="Akimitsu K."/>
            <person name="Kataoka I."/>
        </authorList>
    </citation>
    <scope>NUCLEOTIDE SEQUENCE [LARGE SCALE GENOMIC DNA]</scope>
    <source>
        <strain evidence="4">cv. Fuchu</strain>
    </source>
</reference>
<dbReference type="SUPFAM" id="SSF57667">
    <property type="entry name" value="beta-beta-alpha zinc fingers"/>
    <property type="match status" value="1"/>
</dbReference>
<dbReference type="Proteomes" id="UP000585474">
    <property type="component" value="Unassembled WGS sequence"/>
</dbReference>
<organism evidence="3 4">
    <name type="scientific">Actinidia rufa</name>
    <dbReference type="NCBI Taxonomy" id="165716"/>
    <lineage>
        <taxon>Eukaryota</taxon>
        <taxon>Viridiplantae</taxon>
        <taxon>Streptophyta</taxon>
        <taxon>Embryophyta</taxon>
        <taxon>Tracheophyta</taxon>
        <taxon>Spermatophyta</taxon>
        <taxon>Magnoliopsida</taxon>
        <taxon>eudicotyledons</taxon>
        <taxon>Gunneridae</taxon>
        <taxon>Pentapetalae</taxon>
        <taxon>asterids</taxon>
        <taxon>Ericales</taxon>
        <taxon>Actinidiaceae</taxon>
        <taxon>Actinidia</taxon>
    </lineage>
</organism>
<dbReference type="Pfam" id="PF12874">
    <property type="entry name" value="zf-met"/>
    <property type="match status" value="1"/>
</dbReference>
<dbReference type="InterPro" id="IPR036236">
    <property type="entry name" value="Znf_C2H2_sf"/>
</dbReference>
<sequence>MKLLGVCWLVVPHFNGARYVYECLLRPCLSVNPQVVIKYLIKPKENPSLSAESFQAVAERYVKENGSEALEKLIDSKSKHTKLNIDVEEIKEVTNMEKKEPAAVIQFKPKVPNIAKENAKSWKIKEKNPANTIERVNCVDSNLTQIAKKTVGAGEIKEKMVAAASGENKVPEIPASEKVQRQWTCALCQVKTSSKKDLDYHCQGKKHKSKCEELKASKQANKNKSYWAPKANDHEAKKPVSSDGPNQSNTKKQGGMVQRPNQCNTKKQEEMVQWNQTAEPCKPVVPKFQCSMSDCKFWYSMSDCESTKPTPIRFGTL</sequence>
<dbReference type="EMBL" id="BJWL01000006">
    <property type="protein sequence ID" value="GFY89450.1"/>
    <property type="molecule type" value="Genomic_DNA"/>
</dbReference>
<evidence type="ECO:0000259" key="2">
    <source>
        <dbReference type="Pfam" id="PF12874"/>
    </source>
</evidence>
<protein>
    <recommendedName>
        <fullName evidence="2">C2H2-type domain-containing protein</fullName>
    </recommendedName>
</protein>
<dbReference type="AlphaFoldDB" id="A0A7J0ET03"/>
<feature type="region of interest" description="Disordered" evidence="1">
    <location>
        <begin position="222"/>
        <end position="261"/>
    </location>
</feature>
<feature type="compositionally biased region" description="Basic and acidic residues" evidence="1">
    <location>
        <begin position="231"/>
        <end position="240"/>
    </location>
</feature>
<proteinExistence type="predicted"/>
<name>A0A7J0ET03_9ERIC</name>